<evidence type="ECO:0000313" key="1">
    <source>
        <dbReference type="EMBL" id="CAH3147762.1"/>
    </source>
</evidence>
<dbReference type="PANTHER" id="PTHR24024:SF18">
    <property type="entry name" value="SHORT-CHAIN COLLAGEN C4-LIKE"/>
    <property type="match status" value="1"/>
</dbReference>
<evidence type="ECO:0000313" key="2">
    <source>
        <dbReference type="Proteomes" id="UP001159405"/>
    </source>
</evidence>
<accession>A0ABN8PNQ8</accession>
<keyword evidence="2" id="KW-1185">Reference proteome</keyword>
<dbReference type="InterPro" id="IPR051077">
    <property type="entry name" value="Ca-dependent_lectin"/>
</dbReference>
<feature type="non-terminal residue" evidence="1">
    <location>
        <position position="1"/>
    </location>
</feature>
<sequence>LFQDNICRTPERDELDRLALLGNRDWLELLGNRDLLVFLGNRDLLENRENKEPTSHSQALLVLKETREQLERLEPRDHRNFTITMVVERTTSAFHTIQSMTSTKMAIRWLDTCTALNMKCISTAVTLFKRNLHDHEATCVVCFVKSRGSMLMMPARNDCPSGWTEEYHGYLMTENHGHKHSSDFICVDEDPEYVPGSNANKDGALLYPVEGVCGSLPCLPYVSGRELTCAVCTK</sequence>
<name>A0ABN8PNQ8_9CNID</name>
<dbReference type="Proteomes" id="UP001159405">
    <property type="component" value="Unassembled WGS sequence"/>
</dbReference>
<reference evidence="1 2" key="1">
    <citation type="submission" date="2022-05" db="EMBL/GenBank/DDBJ databases">
        <authorList>
            <consortium name="Genoscope - CEA"/>
            <person name="William W."/>
        </authorList>
    </citation>
    <scope>NUCLEOTIDE SEQUENCE [LARGE SCALE GENOMIC DNA]</scope>
</reference>
<comment type="caution">
    <text evidence="1">The sequence shown here is derived from an EMBL/GenBank/DDBJ whole genome shotgun (WGS) entry which is preliminary data.</text>
</comment>
<dbReference type="PANTHER" id="PTHR24024">
    <property type="entry name" value="PULMONARY SURFACTANT-ASSOCIATED PROTEIN A"/>
    <property type="match status" value="1"/>
</dbReference>
<dbReference type="EMBL" id="CALNXK010000082">
    <property type="protein sequence ID" value="CAH3147762.1"/>
    <property type="molecule type" value="Genomic_DNA"/>
</dbReference>
<organism evidence="1 2">
    <name type="scientific">Porites lobata</name>
    <dbReference type="NCBI Taxonomy" id="104759"/>
    <lineage>
        <taxon>Eukaryota</taxon>
        <taxon>Metazoa</taxon>
        <taxon>Cnidaria</taxon>
        <taxon>Anthozoa</taxon>
        <taxon>Hexacorallia</taxon>
        <taxon>Scleractinia</taxon>
        <taxon>Fungiina</taxon>
        <taxon>Poritidae</taxon>
        <taxon>Porites</taxon>
    </lineage>
</organism>
<gene>
    <name evidence="1" type="ORF">PLOB_00046315</name>
</gene>
<proteinExistence type="predicted"/>
<protein>
    <submittedName>
        <fullName evidence="1">Uncharacterized protein</fullName>
    </submittedName>
</protein>